<keyword evidence="7" id="KW-1185">Reference proteome</keyword>
<dbReference type="AlphaFoldDB" id="W6S346"/>
<dbReference type="HOGENOM" id="CLU_070764_0_0_5"/>
<name>W6S346_9HYPH</name>
<dbReference type="PATRIC" id="fig|348824.6.peg.4941"/>
<dbReference type="Gene3D" id="3.40.109.10">
    <property type="entry name" value="NADH Oxidase"/>
    <property type="match status" value="1"/>
</dbReference>
<dbReference type="PANTHER" id="PTHR43425:SF2">
    <property type="entry name" value="OXYGEN-INSENSITIVE NADPH NITROREDUCTASE"/>
    <property type="match status" value="1"/>
</dbReference>
<dbReference type="PANTHER" id="PTHR43425">
    <property type="entry name" value="OXYGEN-INSENSITIVE NADPH NITROREDUCTASE"/>
    <property type="match status" value="1"/>
</dbReference>
<comment type="similarity">
    <text evidence="1">Belongs to the flavin oxidoreductase frp family.</text>
</comment>
<organism evidence="6 7">
    <name type="scientific">Rhizobium favelukesii</name>
    <dbReference type="NCBI Taxonomy" id="348824"/>
    <lineage>
        <taxon>Bacteria</taxon>
        <taxon>Pseudomonadati</taxon>
        <taxon>Pseudomonadota</taxon>
        <taxon>Alphaproteobacteria</taxon>
        <taxon>Hyphomicrobiales</taxon>
        <taxon>Rhizobiaceae</taxon>
        <taxon>Rhizobium/Agrobacterium group</taxon>
        <taxon>Rhizobium</taxon>
    </lineage>
</organism>
<geneLocation type="plasmid" evidence="6 7">
    <name>pLPU83c</name>
</geneLocation>
<dbReference type="EMBL" id="HG916854">
    <property type="protein sequence ID" value="CDM60801.1"/>
    <property type="molecule type" value="Genomic_DNA"/>
</dbReference>
<protein>
    <submittedName>
        <fullName evidence="6">Nitroreductase</fullName>
        <ecNumber evidence="6">1.6.99.3</ecNumber>
    </submittedName>
</protein>
<dbReference type="GO" id="GO:0016491">
    <property type="term" value="F:oxidoreductase activity"/>
    <property type="evidence" value="ECO:0007669"/>
    <property type="project" value="UniProtKB-KW"/>
</dbReference>
<keyword evidence="3" id="KW-0288">FMN</keyword>
<evidence type="ECO:0000256" key="4">
    <source>
        <dbReference type="ARBA" id="ARBA00023002"/>
    </source>
</evidence>
<dbReference type="SUPFAM" id="SSF55469">
    <property type="entry name" value="FMN-dependent nitroreductase-like"/>
    <property type="match status" value="1"/>
</dbReference>
<evidence type="ECO:0000313" key="7">
    <source>
        <dbReference type="Proteomes" id="UP000019443"/>
    </source>
</evidence>
<dbReference type="KEGG" id="rhl:LPU83_pLPU83c_0239"/>
<dbReference type="Proteomes" id="UP000019443">
    <property type="component" value="Plasmid pLPU83c"/>
</dbReference>
<dbReference type="CDD" id="cd02146">
    <property type="entry name" value="NfsA-like"/>
    <property type="match status" value="1"/>
</dbReference>
<keyword evidence="2" id="KW-0285">Flavoprotein</keyword>
<evidence type="ECO:0000256" key="3">
    <source>
        <dbReference type="ARBA" id="ARBA00022643"/>
    </source>
</evidence>
<sequence>MGLMSLSTRWFRSCVDAGSSGTNIAVGHCAIISVLPVRTIPMLRQQNDRRQKDIAMTPTLATKADDADRLAALAAERYRNAQQLGGDWNETLETILSHCSVRSYLPKPVPHMAVELAVAAAQSAPSSSNLQAWSVVAVEDTERRSRLNAIAGNQRQIAQAPLLLVWLADLARPREIAEDGGSTADGLDYIESFLLGVIDAALAAQNAVVALESLGLGTCYIGAIRNDPEGVARELALPHGVFPVFGLTVGFHDPAQPAAVKPRLPQSTVLYREQYTKERRTQDLAAYNKVLRSFQAEQAMPSVDWTDQVSHRIGTLEALKGRHVLAAAARRLGFQLK</sequence>
<evidence type="ECO:0000256" key="1">
    <source>
        <dbReference type="ARBA" id="ARBA00008366"/>
    </source>
</evidence>
<feature type="domain" description="Nitroreductase" evidence="5">
    <location>
        <begin position="98"/>
        <end position="250"/>
    </location>
</feature>
<keyword evidence="4 6" id="KW-0560">Oxidoreductase</keyword>
<dbReference type="InterPro" id="IPR029479">
    <property type="entry name" value="Nitroreductase"/>
</dbReference>
<dbReference type="EC" id="1.6.99.3" evidence="6"/>
<evidence type="ECO:0000313" key="6">
    <source>
        <dbReference type="EMBL" id="CDM60801.1"/>
    </source>
</evidence>
<gene>
    <name evidence="6" type="ORF">LPU83_pLPU83c_0239</name>
</gene>
<dbReference type="InterPro" id="IPR000415">
    <property type="entry name" value="Nitroreductase-like"/>
</dbReference>
<evidence type="ECO:0000259" key="5">
    <source>
        <dbReference type="Pfam" id="PF00881"/>
    </source>
</evidence>
<accession>W6S346</accession>
<dbReference type="Pfam" id="PF00881">
    <property type="entry name" value="Nitroreductase"/>
    <property type="match status" value="1"/>
</dbReference>
<reference evidence="6" key="1">
    <citation type="submission" date="2013-11" db="EMBL/GenBank/DDBJ databases">
        <title>Draft genome sequence of the broad-host-range Rhizobium sp. LPU83 strain, a member of the low-genetic diversity Oregon-like Rhizobium sp. group.</title>
        <authorList>
            <person name="Wibberg D."/>
            <person name="Puehler A."/>
            <person name="Schlueter A."/>
        </authorList>
    </citation>
    <scope>NUCLEOTIDE SEQUENCE [LARGE SCALE GENOMIC DNA]</scope>
    <source>
        <strain evidence="6">LPU83</strain>
        <plasmid evidence="6">pLPU83c</plasmid>
    </source>
</reference>
<dbReference type="InterPro" id="IPR016446">
    <property type="entry name" value="Flavin_OxRdtase_Frp"/>
</dbReference>
<keyword evidence="6" id="KW-0614">Plasmid</keyword>
<evidence type="ECO:0000256" key="2">
    <source>
        <dbReference type="ARBA" id="ARBA00022630"/>
    </source>
</evidence>
<proteinExistence type="inferred from homology"/>